<evidence type="ECO:0000256" key="2">
    <source>
        <dbReference type="SAM" id="MobiDB-lite"/>
    </source>
</evidence>
<dbReference type="EMBL" id="JAADJZ010000004">
    <property type="protein sequence ID" value="KAF2875586.1"/>
    <property type="molecule type" value="Genomic_DNA"/>
</dbReference>
<name>A0A7C8IE13_9PLEO</name>
<protein>
    <submittedName>
        <fullName evidence="3">Uncharacterized protein</fullName>
    </submittedName>
</protein>
<accession>A0A7C8IE13</accession>
<keyword evidence="1" id="KW-0175">Coiled coil</keyword>
<reference evidence="3 4" key="1">
    <citation type="submission" date="2020-01" db="EMBL/GenBank/DDBJ databases">
        <authorList>
            <consortium name="DOE Joint Genome Institute"/>
            <person name="Haridas S."/>
            <person name="Albert R."/>
            <person name="Binder M."/>
            <person name="Bloem J."/>
            <person name="Labutti K."/>
            <person name="Salamov A."/>
            <person name="Andreopoulos B."/>
            <person name="Baker S.E."/>
            <person name="Barry K."/>
            <person name="Bills G."/>
            <person name="Bluhm B.H."/>
            <person name="Cannon C."/>
            <person name="Castanera R."/>
            <person name="Culley D.E."/>
            <person name="Daum C."/>
            <person name="Ezra D."/>
            <person name="Gonzalez J.B."/>
            <person name="Henrissat B."/>
            <person name="Kuo A."/>
            <person name="Liang C."/>
            <person name="Lipzen A."/>
            <person name="Lutzoni F."/>
            <person name="Magnuson J."/>
            <person name="Mondo S."/>
            <person name="Nolan M."/>
            <person name="Ohm R."/>
            <person name="Pangilinan J."/>
            <person name="Park H.-J.H."/>
            <person name="Ramirez L."/>
            <person name="Alfaro M."/>
            <person name="Sun H."/>
            <person name="Tritt A."/>
            <person name="Yoshinaga Y."/>
            <person name="Zwiers L.-H.L."/>
            <person name="Turgeon B.G."/>
            <person name="Goodwin S.B."/>
            <person name="Spatafora J.W."/>
            <person name="Crous P.W."/>
            <person name="Grigoriev I.V."/>
        </authorList>
    </citation>
    <scope>NUCLEOTIDE SEQUENCE [LARGE SCALE GENOMIC DNA]</scope>
    <source>
        <strain evidence="3 4">CBS 611.86</strain>
    </source>
</reference>
<dbReference type="AlphaFoldDB" id="A0A7C8IE13"/>
<gene>
    <name evidence="3" type="ORF">BDV95DRAFT_654376</name>
</gene>
<proteinExistence type="predicted"/>
<feature type="coiled-coil region" evidence="1">
    <location>
        <begin position="218"/>
        <end position="248"/>
    </location>
</feature>
<keyword evidence="4" id="KW-1185">Reference proteome</keyword>
<dbReference type="Proteomes" id="UP000481861">
    <property type="component" value="Unassembled WGS sequence"/>
</dbReference>
<dbReference type="OrthoDB" id="3762311at2759"/>
<evidence type="ECO:0000256" key="1">
    <source>
        <dbReference type="SAM" id="Coils"/>
    </source>
</evidence>
<comment type="caution">
    <text evidence="3">The sequence shown here is derived from an EMBL/GenBank/DDBJ whole genome shotgun (WGS) entry which is preliminary data.</text>
</comment>
<feature type="compositionally biased region" description="Polar residues" evidence="2">
    <location>
        <begin position="15"/>
        <end position="27"/>
    </location>
</feature>
<sequence>MMNYSSGARKVHANNVRNPVKASQSGASEDDDAFSFDIRNLSKVGREALRVGEAVQVFEGGEPIAFMPKALFLAVSSKPELVNSGNEIHVVAGTGRNPILHIVKYFNDVTQTLGIFSMREEETAFRTLAICRAARLLGVDRYTGHLHGGIWNQLHRDPADVELIYAILALENTMADPYFSGLAARLAYVKRQGRLDDDERLVKILAENDHLAKAVEGVNEKYEHRERLKREREERQRRVEEARALDEAWKAQRAEKYKANVAKNKAYWEEKKSKDKELEKSVQEKLRTGNRHLFTKEEARHFARSRG</sequence>
<evidence type="ECO:0000313" key="4">
    <source>
        <dbReference type="Proteomes" id="UP000481861"/>
    </source>
</evidence>
<evidence type="ECO:0000313" key="3">
    <source>
        <dbReference type="EMBL" id="KAF2875586.1"/>
    </source>
</evidence>
<organism evidence="3 4">
    <name type="scientific">Massariosphaeria phaeospora</name>
    <dbReference type="NCBI Taxonomy" id="100035"/>
    <lineage>
        <taxon>Eukaryota</taxon>
        <taxon>Fungi</taxon>
        <taxon>Dikarya</taxon>
        <taxon>Ascomycota</taxon>
        <taxon>Pezizomycotina</taxon>
        <taxon>Dothideomycetes</taxon>
        <taxon>Pleosporomycetidae</taxon>
        <taxon>Pleosporales</taxon>
        <taxon>Pleosporales incertae sedis</taxon>
        <taxon>Massariosphaeria</taxon>
    </lineage>
</organism>
<feature type="region of interest" description="Disordered" evidence="2">
    <location>
        <begin position="1"/>
        <end position="29"/>
    </location>
</feature>